<dbReference type="Proteomes" id="UP000825729">
    <property type="component" value="Unassembled WGS sequence"/>
</dbReference>
<proteinExistence type="inferred from homology"/>
<protein>
    <recommendedName>
        <fullName evidence="3">Essential protein Yae1 N-terminal domain-containing protein</fullName>
    </recommendedName>
</protein>
<gene>
    <name evidence="4" type="ORF">H6P81_002514</name>
</gene>
<dbReference type="PANTHER" id="PTHR28532">
    <property type="entry name" value="GEO13458P1"/>
    <property type="match status" value="1"/>
</dbReference>
<feature type="domain" description="Essential protein Yae1 N-terminal" evidence="3">
    <location>
        <begin position="24"/>
        <end position="62"/>
    </location>
</feature>
<evidence type="ECO:0000259" key="3">
    <source>
        <dbReference type="Pfam" id="PF09811"/>
    </source>
</evidence>
<accession>A0AAV7FD67</accession>
<sequence length="176" mass="19886">MESTNLEDIFDSALNLEEKHFDEGFKDGFADGLVIGKQEGREVGLKHGFEVGEELGFYKGCVDVWTSVIHVNSDSFSARVQNNIKQMKKLIDKYPLLDPENENVQEIMEALRLKYRAITATLGVKLDYNGYPNSADEKKCDWRRLVSNLPPQASSDDSSTESSSEENDSNHTHPQR</sequence>
<feature type="region of interest" description="Disordered" evidence="2">
    <location>
        <begin position="142"/>
        <end position="176"/>
    </location>
</feature>
<dbReference type="InterPro" id="IPR052436">
    <property type="entry name" value="LTO1_adapter"/>
</dbReference>
<reference evidence="4 5" key="1">
    <citation type="submission" date="2021-07" db="EMBL/GenBank/DDBJ databases">
        <title>The Aristolochia fimbriata genome: insights into angiosperm evolution, floral development and chemical biosynthesis.</title>
        <authorList>
            <person name="Jiao Y."/>
        </authorList>
    </citation>
    <scope>NUCLEOTIDE SEQUENCE [LARGE SCALE GENOMIC DNA]</scope>
    <source>
        <strain evidence="4">IBCAS-2021</strain>
        <tissue evidence="4">Leaf</tissue>
    </source>
</reference>
<dbReference type="PANTHER" id="PTHR28532:SF1">
    <property type="entry name" value="ORAL CANCER OVEREXPRESSED 1"/>
    <property type="match status" value="1"/>
</dbReference>
<dbReference type="EMBL" id="JAINDJ010000002">
    <property type="protein sequence ID" value="KAG9458006.1"/>
    <property type="molecule type" value="Genomic_DNA"/>
</dbReference>
<comment type="similarity">
    <text evidence="1">Belongs to the LTO1 family.</text>
</comment>
<evidence type="ECO:0000313" key="4">
    <source>
        <dbReference type="EMBL" id="KAG9458006.1"/>
    </source>
</evidence>
<evidence type="ECO:0000256" key="2">
    <source>
        <dbReference type="SAM" id="MobiDB-lite"/>
    </source>
</evidence>
<evidence type="ECO:0000313" key="5">
    <source>
        <dbReference type="Proteomes" id="UP000825729"/>
    </source>
</evidence>
<evidence type="ECO:0000256" key="1">
    <source>
        <dbReference type="ARBA" id="ARBA00038090"/>
    </source>
</evidence>
<comment type="caution">
    <text evidence="4">The sequence shown here is derived from an EMBL/GenBank/DDBJ whole genome shotgun (WGS) entry which is preliminary data.</text>
</comment>
<dbReference type="InterPro" id="IPR019191">
    <property type="entry name" value="Essential_protein_Yae1_N"/>
</dbReference>
<organism evidence="4 5">
    <name type="scientific">Aristolochia fimbriata</name>
    <name type="common">White veined hardy Dutchman's pipe vine</name>
    <dbReference type="NCBI Taxonomy" id="158543"/>
    <lineage>
        <taxon>Eukaryota</taxon>
        <taxon>Viridiplantae</taxon>
        <taxon>Streptophyta</taxon>
        <taxon>Embryophyta</taxon>
        <taxon>Tracheophyta</taxon>
        <taxon>Spermatophyta</taxon>
        <taxon>Magnoliopsida</taxon>
        <taxon>Magnoliidae</taxon>
        <taxon>Piperales</taxon>
        <taxon>Aristolochiaceae</taxon>
        <taxon>Aristolochia</taxon>
    </lineage>
</organism>
<name>A0AAV7FD67_ARIFI</name>
<keyword evidence="5" id="KW-1185">Reference proteome</keyword>
<dbReference type="Pfam" id="PF09811">
    <property type="entry name" value="Yae1_N"/>
    <property type="match status" value="1"/>
</dbReference>
<dbReference type="AlphaFoldDB" id="A0AAV7FD67"/>